<feature type="domain" description="GmrSD restriction endonucleases C-terminal" evidence="2">
    <location>
        <begin position="435"/>
        <end position="543"/>
    </location>
</feature>
<organism evidence="3 4">
    <name type="scientific">Bifidobacterium longum</name>
    <dbReference type="NCBI Taxonomy" id="216816"/>
    <lineage>
        <taxon>Bacteria</taxon>
        <taxon>Bacillati</taxon>
        <taxon>Actinomycetota</taxon>
        <taxon>Actinomycetes</taxon>
        <taxon>Bifidobacteriales</taxon>
        <taxon>Bifidobacteriaceae</taxon>
        <taxon>Bifidobacterium</taxon>
    </lineage>
</organism>
<dbReference type="RefSeq" id="WP_032738529.1">
    <property type="nucleotide sequence ID" value="NZ_JBDMJB010000035.1"/>
</dbReference>
<reference evidence="3 4" key="1">
    <citation type="submission" date="2017-12" db="EMBL/GenBank/DDBJ databases">
        <title>Bifidobacterium longum APC/DPC strains.</title>
        <authorList>
            <person name="Arboleya S."/>
        </authorList>
    </citation>
    <scope>NUCLEOTIDE SEQUENCE [LARGE SCALE GENOMIC DNA]</scope>
    <source>
        <strain evidence="3 4">APC1503</strain>
    </source>
</reference>
<dbReference type="InterPro" id="IPR004919">
    <property type="entry name" value="GmrSD_N"/>
</dbReference>
<proteinExistence type="predicted"/>
<dbReference type="Pfam" id="PF03235">
    <property type="entry name" value="GmrSD_N"/>
    <property type="match status" value="1"/>
</dbReference>
<evidence type="ECO:0000313" key="3">
    <source>
        <dbReference type="EMBL" id="PKC88527.1"/>
    </source>
</evidence>
<comment type="caution">
    <text evidence="3">The sequence shown here is derived from an EMBL/GenBank/DDBJ whole genome shotgun (WGS) entry which is preliminary data.</text>
</comment>
<evidence type="ECO:0000259" key="1">
    <source>
        <dbReference type="Pfam" id="PF03235"/>
    </source>
</evidence>
<dbReference type="InterPro" id="IPR011089">
    <property type="entry name" value="GmrSD_C"/>
</dbReference>
<dbReference type="PANTHER" id="PTHR35149">
    <property type="entry name" value="SLL5132 PROTEIN"/>
    <property type="match status" value="1"/>
</dbReference>
<evidence type="ECO:0000259" key="2">
    <source>
        <dbReference type="Pfam" id="PF07510"/>
    </source>
</evidence>
<evidence type="ECO:0000313" key="4">
    <source>
        <dbReference type="Proteomes" id="UP000232654"/>
    </source>
</evidence>
<dbReference type="EMBL" id="PJDT01000019">
    <property type="protein sequence ID" value="PKC88527.1"/>
    <property type="molecule type" value="Genomic_DNA"/>
</dbReference>
<name>A0A2N0T0X5_BIFLN</name>
<accession>A0A2N0T0X5</accession>
<protein>
    <recommendedName>
        <fullName evidence="5">DUF262 domain-containing protein</fullName>
    </recommendedName>
</protein>
<dbReference type="AlphaFoldDB" id="A0A2N0T0X5"/>
<sequence>MTDETSIDVSKKSVADLLGSGSKSRFLIPEYQRPYAWGADQINTLFDDLTEYVKADLDSEYFLGCVVTYRNGKEQEVIDGQQRLTTLFLLLRALYKKLEGMSDQKARTNLMNRIAPTLWRTDQITGEADRSSTLIESRAIDDDANATLKMILETGETDPNAKDPYSLNYRLLEKRINDYAAEESLNFHLLIARLLDNVIVLPIKADSQDTALMIFNTLNDRGLSLSDADIFKAKMYKYAGDGREEFVQAWQDLSAHAEHAGQSMQALFYQYMFVLRAEENDRKTTTPGLRKWFSEKEFQRLRSGRVLEDLGRILNVWKVAVNHESIEGEPWSDDEAIRQALDILMDYPNEFWKYPTVIYYLKHHDEGDFAVRFLAFLRHLTAALVSRFAISPSVNSVKQQVLNLDAEILKSKEPRFDFKDVDTEELASKLREPHYRLVRMLLKVIAYHDPEQRGLLPEHWEIEHIFPQKWDDMKFPSLSNDEVKAKLEHLGNKVPFEKNLNIRASNSYFSRKSKLYKQSGIAVTRRLGAEHSDWNLEDIDTRDVRVTDLILSEFEAWGLNRNGDQSNILVRPRPTAEQAEQIRQLKELGLI</sequence>
<dbReference type="PANTHER" id="PTHR35149:SF2">
    <property type="entry name" value="DUF262 DOMAIN-CONTAINING PROTEIN"/>
    <property type="match status" value="1"/>
</dbReference>
<evidence type="ECO:0008006" key="5">
    <source>
        <dbReference type="Google" id="ProtNLM"/>
    </source>
</evidence>
<dbReference type="Proteomes" id="UP000232654">
    <property type="component" value="Unassembled WGS sequence"/>
</dbReference>
<gene>
    <name evidence="3" type="ORF">APC1503_1253</name>
</gene>
<dbReference type="Pfam" id="PF07510">
    <property type="entry name" value="GmrSD_C"/>
    <property type="match status" value="1"/>
</dbReference>
<feature type="domain" description="GmrSD restriction endonucleases N-terminal" evidence="1">
    <location>
        <begin position="16"/>
        <end position="235"/>
    </location>
</feature>